<evidence type="ECO:0000313" key="1">
    <source>
        <dbReference type="EMBL" id="SEH04601.1"/>
    </source>
</evidence>
<keyword evidence="2" id="KW-1185">Reference proteome</keyword>
<accession>A0A1H6F5D8</accession>
<dbReference type="EMBL" id="FMSV02000069">
    <property type="protein sequence ID" value="SEH04601.1"/>
    <property type="molecule type" value="Genomic_DNA"/>
</dbReference>
<dbReference type="PANTHER" id="PTHR36842:SF1">
    <property type="entry name" value="PROTEIN TOLB"/>
    <property type="match status" value="1"/>
</dbReference>
<name>A0A1H6F5D8_9GAMM</name>
<dbReference type="InterPro" id="IPR011042">
    <property type="entry name" value="6-blade_b-propeller_TolB-like"/>
</dbReference>
<sequence>MKYSIQILVAIIMNSFPIMGIAQEEVFFSNPKKVTETGDSIAVIFSPTNNNIIAYTDRAYSKIYTLSLDNSVNANTRRSMKSISVVSEKSKSGFGFQWTDNGENIVFRAGEFGSSEVILVNIDGNEYTSLTEKVANVSIPILQNNKISYLKDGMLVSQNLPYKGARRHSEYNVNFFQKNGKIVLDSNQISPKNIACFLPKISPNLLSLSYECIDGSLYVYNIITKNTVLVGLGSNIKWSSNGMKLVYERPFDNGYEIISSDIFIVNIDGTNPVNLTDNIDLIVRRPALSHDGKKIATDIDGDIYIADLHGAF</sequence>
<proteinExistence type="predicted"/>
<dbReference type="Gene3D" id="2.120.10.30">
    <property type="entry name" value="TolB, C-terminal domain"/>
    <property type="match status" value="2"/>
</dbReference>
<dbReference type="PANTHER" id="PTHR36842">
    <property type="entry name" value="PROTEIN TOLB HOMOLOG"/>
    <property type="match status" value="1"/>
</dbReference>
<reference evidence="1 2" key="1">
    <citation type="submission" date="2016-10" db="EMBL/GenBank/DDBJ databases">
        <authorList>
            <person name="de Groot N.N."/>
        </authorList>
    </citation>
    <scope>NUCLEOTIDE SEQUENCE [LARGE SCALE GENOMIC DNA]</scope>
    <source>
        <strain evidence="1">MBHS1</strain>
    </source>
</reference>
<dbReference type="Proteomes" id="UP000236724">
    <property type="component" value="Unassembled WGS sequence"/>
</dbReference>
<gene>
    <name evidence="1" type="ORF">MBHS_00450</name>
</gene>
<dbReference type="RefSeq" id="WP_103918650.1">
    <property type="nucleotide sequence ID" value="NZ_FMSV02000069.1"/>
</dbReference>
<dbReference type="OrthoDB" id="9767116at2"/>
<dbReference type="AlphaFoldDB" id="A0A1H6F5D8"/>
<evidence type="ECO:0000313" key="2">
    <source>
        <dbReference type="Proteomes" id="UP000236724"/>
    </source>
</evidence>
<organism evidence="1 2">
    <name type="scientific">Candidatus Venteria ishoeyi</name>
    <dbReference type="NCBI Taxonomy" id="1899563"/>
    <lineage>
        <taxon>Bacteria</taxon>
        <taxon>Pseudomonadati</taxon>
        <taxon>Pseudomonadota</taxon>
        <taxon>Gammaproteobacteria</taxon>
        <taxon>Thiotrichales</taxon>
        <taxon>Thiotrichaceae</taxon>
        <taxon>Venteria</taxon>
    </lineage>
</organism>
<protein>
    <submittedName>
        <fullName evidence="1">Uncharacterized protein</fullName>
    </submittedName>
</protein>
<dbReference type="SUPFAM" id="SSF82171">
    <property type="entry name" value="DPP6 N-terminal domain-like"/>
    <property type="match status" value="1"/>
</dbReference>